<comment type="similarity">
    <text evidence="1">Belongs to the enoyl-CoA hydratase/isomerase family.</text>
</comment>
<dbReference type="SUPFAM" id="SSF52096">
    <property type="entry name" value="ClpP/crotonase"/>
    <property type="match status" value="1"/>
</dbReference>
<sequence>MTETTLRCTIDGPVATIALARSDKLNALNGVMHQELRDALARFAADEAIRVVVLTGEGRGFSSGQDLTEELPRDADNRIDLGPPLARDYNPLILQLVGYPKVTIAALNGPAVGASMNIALACDVVVAARSAYLQEAFARIGLIPDAGGTWILPRLVGPKQALALMLSAEPIPAEEAKAMGIVYRVFEDATFRDEVGAFATRLAQGPALAYRLTKQALAKSLGNDLETQLALEAELQQQAGFSDDFAEGITAFREKRAPQFKGR</sequence>
<reference evidence="2 3" key="1">
    <citation type="journal article" date="2019" name="Microorganisms">
        <title>Genome Insights into the Novel Species Microvirga brassicacearum, a Rapeseed Endophyte with Biotechnological Potential.</title>
        <authorList>
            <person name="Jimenez-Gomez A."/>
            <person name="Saati-Santamaria Z."/>
            <person name="Igual J.M."/>
            <person name="Rivas R."/>
            <person name="Mateos P.F."/>
            <person name="Garcia-Fraile P."/>
        </authorList>
    </citation>
    <scope>NUCLEOTIDE SEQUENCE [LARGE SCALE GENOMIC DNA]</scope>
    <source>
        <strain evidence="2 3">CDVBN77</strain>
    </source>
</reference>
<evidence type="ECO:0000256" key="1">
    <source>
        <dbReference type="ARBA" id="ARBA00005254"/>
    </source>
</evidence>
<protein>
    <submittedName>
        <fullName evidence="2">2-(1,2-epoxy-1,2-dihydrophenyl)acetyl-CoA isomerase</fullName>
    </submittedName>
</protein>
<organism evidence="2 3">
    <name type="scientific">Microvirga brassicacearum</name>
    <dbReference type="NCBI Taxonomy" id="2580413"/>
    <lineage>
        <taxon>Bacteria</taxon>
        <taxon>Pseudomonadati</taxon>
        <taxon>Pseudomonadota</taxon>
        <taxon>Alphaproteobacteria</taxon>
        <taxon>Hyphomicrobiales</taxon>
        <taxon>Methylobacteriaceae</taxon>
        <taxon>Microvirga</taxon>
    </lineage>
</organism>
<dbReference type="Pfam" id="PF00378">
    <property type="entry name" value="ECH_1"/>
    <property type="match status" value="1"/>
</dbReference>
<dbReference type="CDD" id="cd06558">
    <property type="entry name" value="crotonase-like"/>
    <property type="match status" value="1"/>
</dbReference>
<proteinExistence type="inferred from homology"/>
<comment type="caution">
    <text evidence="2">The sequence shown here is derived from an EMBL/GenBank/DDBJ whole genome shotgun (WGS) entry which is preliminary data.</text>
</comment>
<keyword evidence="2" id="KW-0413">Isomerase</keyword>
<dbReference type="GO" id="GO:0016853">
    <property type="term" value="F:isomerase activity"/>
    <property type="evidence" value="ECO:0007669"/>
    <property type="project" value="UniProtKB-KW"/>
</dbReference>
<dbReference type="InterPro" id="IPR029045">
    <property type="entry name" value="ClpP/crotonase-like_dom_sf"/>
</dbReference>
<evidence type="ECO:0000313" key="3">
    <source>
        <dbReference type="Proteomes" id="UP000325684"/>
    </source>
</evidence>
<dbReference type="InterPro" id="IPR014748">
    <property type="entry name" value="Enoyl-CoA_hydra_C"/>
</dbReference>
<dbReference type="RefSeq" id="WP_150948087.1">
    <property type="nucleotide sequence ID" value="NZ_VCMV01000052.1"/>
</dbReference>
<dbReference type="Gene3D" id="1.10.12.10">
    <property type="entry name" value="Lyase 2-enoyl-coa Hydratase, Chain A, domain 2"/>
    <property type="match status" value="1"/>
</dbReference>
<dbReference type="PANTHER" id="PTHR43459:SF1">
    <property type="entry name" value="EG:BACN32G11.4 PROTEIN"/>
    <property type="match status" value="1"/>
</dbReference>
<dbReference type="AlphaFoldDB" id="A0A5N3P5H8"/>
<dbReference type="InterPro" id="IPR001753">
    <property type="entry name" value="Enoyl-CoA_hydra/iso"/>
</dbReference>
<keyword evidence="3" id="KW-1185">Reference proteome</keyword>
<accession>A0A5N3P5H8</accession>
<dbReference type="Proteomes" id="UP000325684">
    <property type="component" value="Unassembled WGS sequence"/>
</dbReference>
<gene>
    <name evidence="2" type="ORF">FEZ63_20765</name>
</gene>
<dbReference type="OrthoDB" id="9781757at2"/>
<name>A0A5N3P5H8_9HYPH</name>
<dbReference type="PANTHER" id="PTHR43459">
    <property type="entry name" value="ENOYL-COA HYDRATASE"/>
    <property type="match status" value="1"/>
</dbReference>
<dbReference type="Gene3D" id="3.90.226.10">
    <property type="entry name" value="2-enoyl-CoA Hydratase, Chain A, domain 1"/>
    <property type="match status" value="1"/>
</dbReference>
<dbReference type="EMBL" id="VCMV01000052">
    <property type="protein sequence ID" value="KAB0264969.1"/>
    <property type="molecule type" value="Genomic_DNA"/>
</dbReference>
<evidence type="ECO:0000313" key="2">
    <source>
        <dbReference type="EMBL" id="KAB0264969.1"/>
    </source>
</evidence>